<keyword evidence="3" id="KW-1185">Reference proteome</keyword>
<accession>B9T967</accession>
<proteinExistence type="predicted"/>
<name>B9T967_RICCO</name>
<evidence type="ECO:0000256" key="1">
    <source>
        <dbReference type="SAM" id="MobiDB-lite"/>
    </source>
</evidence>
<dbReference type="InParanoid" id="B9T967"/>
<dbReference type="EMBL" id="EQ975308">
    <property type="protein sequence ID" value="EEF27604.1"/>
    <property type="molecule type" value="Genomic_DNA"/>
</dbReference>
<sequence>YPAHGREDSCNDRPQDGMAGDHGAGEQVEPHAARLGELLQCRHGQTRVSGARQLHRCAVASVVTQQVQAQASQGRELSILAPLRALRSRAPDWALVVTCRVRRREVLSESPVRYVVLAQMWSCGDGTRFISGVCLLKAT</sequence>
<gene>
    <name evidence="2" type="ORF">RCOM_0438080</name>
</gene>
<feature type="region of interest" description="Disordered" evidence="1">
    <location>
        <begin position="1"/>
        <end position="27"/>
    </location>
</feature>
<evidence type="ECO:0000313" key="3">
    <source>
        <dbReference type="Proteomes" id="UP000008311"/>
    </source>
</evidence>
<reference evidence="3" key="1">
    <citation type="journal article" date="2010" name="Nat. Biotechnol.">
        <title>Draft genome sequence of the oilseed species Ricinus communis.</title>
        <authorList>
            <person name="Chan A.P."/>
            <person name="Crabtree J."/>
            <person name="Zhao Q."/>
            <person name="Lorenzi H."/>
            <person name="Orvis J."/>
            <person name="Puiu D."/>
            <person name="Melake-Berhan A."/>
            <person name="Jones K.M."/>
            <person name="Redman J."/>
            <person name="Chen G."/>
            <person name="Cahoon E.B."/>
            <person name="Gedil M."/>
            <person name="Stanke M."/>
            <person name="Haas B.J."/>
            <person name="Wortman J.R."/>
            <person name="Fraser-Liggett C.M."/>
            <person name="Ravel J."/>
            <person name="Rabinowicz P.D."/>
        </authorList>
    </citation>
    <scope>NUCLEOTIDE SEQUENCE [LARGE SCALE GENOMIC DNA]</scope>
    <source>
        <strain evidence="3">cv. Hale</strain>
    </source>
</reference>
<dbReference type="AlphaFoldDB" id="B9T967"/>
<dbReference type="Proteomes" id="UP000008311">
    <property type="component" value="Unassembled WGS sequence"/>
</dbReference>
<protein>
    <submittedName>
        <fullName evidence="2">Uncharacterized protein</fullName>
    </submittedName>
</protein>
<organism evidence="2 3">
    <name type="scientific">Ricinus communis</name>
    <name type="common">Castor bean</name>
    <dbReference type="NCBI Taxonomy" id="3988"/>
    <lineage>
        <taxon>Eukaryota</taxon>
        <taxon>Viridiplantae</taxon>
        <taxon>Streptophyta</taxon>
        <taxon>Embryophyta</taxon>
        <taxon>Tracheophyta</taxon>
        <taxon>Spermatophyta</taxon>
        <taxon>Magnoliopsida</taxon>
        <taxon>eudicotyledons</taxon>
        <taxon>Gunneridae</taxon>
        <taxon>Pentapetalae</taxon>
        <taxon>rosids</taxon>
        <taxon>fabids</taxon>
        <taxon>Malpighiales</taxon>
        <taxon>Euphorbiaceae</taxon>
        <taxon>Acalyphoideae</taxon>
        <taxon>Acalypheae</taxon>
        <taxon>Ricinus</taxon>
    </lineage>
</organism>
<feature type="compositionally biased region" description="Basic and acidic residues" evidence="1">
    <location>
        <begin position="1"/>
        <end position="15"/>
    </location>
</feature>
<feature type="non-terminal residue" evidence="2">
    <location>
        <position position="1"/>
    </location>
</feature>
<evidence type="ECO:0000313" key="2">
    <source>
        <dbReference type="EMBL" id="EEF27604.1"/>
    </source>
</evidence>